<dbReference type="OrthoDB" id="5570298at2"/>
<keyword evidence="3" id="KW-1185">Reference proteome</keyword>
<name>A0A1I0CZ84_9PROT</name>
<sequence length="83" mass="9479">MIKRTLLTGVGTIIFVFGIILFPLPGPFGLPTMAIGLTILLKASNRVKRLTINLVRKNRLTSALWRKTRKFHRRIRSPKIVIK</sequence>
<dbReference type="Proteomes" id="UP000199345">
    <property type="component" value="Unassembled WGS sequence"/>
</dbReference>
<feature type="transmembrane region" description="Helical" evidence="1">
    <location>
        <begin position="5"/>
        <end position="22"/>
    </location>
</feature>
<dbReference type="InterPro" id="IPR019099">
    <property type="entry name" value="Uncharacterised_PGPGW_TM"/>
</dbReference>
<dbReference type="AlphaFoldDB" id="A0A1I0CZ84"/>
<dbReference type="EMBL" id="FOIA01000017">
    <property type="protein sequence ID" value="SET25178.1"/>
    <property type="molecule type" value="Genomic_DNA"/>
</dbReference>
<proteinExistence type="predicted"/>
<evidence type="ECO:0000256" key="1">
    <source>
        <dbReference type="SAM" id="Phobius"/>
    </source>
</evidence>
<keyword evidence="1" id="KW-1133">Transmembrane helix</keyword>
<accession>A0A1I0CZ84</accession>
<reference evidence="3" key="1">
    <citation type="submission" date="2016-10" db="EMBL/GenBank/DDBJ databases">
        <authorList>
            <person name="Varghese N."/>
            <person name="Submissions S."/>
        </authorList>
    </citation>
    <scope>NUCLEOTIDE SEQUENCE [LARGE SCALE GENOMIC DNA]</scope>
    <source>
        <strain evidence="3">Nm71</strain>
    </source>
</reference>
<keyword evidence="1 2" id="KW-0812">Transmembrane</keyword>
<dbReference type="Pfam" id="PF09656">
    <property type="entry name" value="PGPGW"/>
    <property type="match status" value="1"/>
</dbReference>
<protein>
    <submittedName>
        <fullName evidence="2">Putative transmembrane protein (PGPGW)</fullName>
    </submittedName>
</protein>
<dbReference type="RefSeq" id="WP_090658818.1">
    <property type="nucleotide sequence ID" value="NZ_FOIA01000017.1"/>
</dbReference>
<evidence type="ECO:0000313" key="3">
    <source>
        <dbReference type="Proteomes" id="UP000199345"/>
    </source>
</evidence>
<keyword evidence="1" id="KW-0472">Membrane</keyword>
<gene>
    <name evidence="2" type="ORF">SAMN05216326_11723</name>
</gene>
<evidence type="ECO:0000313" key="2">
    <source>
        <dbReference type="EMBL" id="SET25178.1"/>
    </source>
</evidence>
<organism evidence="2 3">
    <name type="scientific">Nitrosomonas marina</name>
    <dbReference type="NCBI Taxonomy" id="917"/>
    <lineage>
        <taxon>Bacteria</taxon>
        <taxon>Pseudomonadati</taxon>
        <taxon>Pseudomonadota</taxon>
        <taxon>Betaproteobacteria</taxon>
        <taxon>Nitrosomonadales</taxon>
        <taxon>Nitrosomonadaceae</taxon>
        <taxon>Nitrosomonas</taxon>
    </lineage>
</organism>